<dbReference type="AlphaFoldDB" id="A0A1G5N9P7"/>
<keyword evidence="3" id="KW-1185">Reference proteome</keyword>
<evidence type="ECO:0000259" key="1">
    <source>
        <dbReference type="SMART" id="SM00470"/>
    </source>
</evidence>
<dbReference type="EMBL" id="FMVW01000003">
    <property type="protein sequence ID" value="SCZ34126.1"/>
    <property type="molecule type" value="Genomic_DNA"/>
</dbReference>
<dbReference type="SUPFAM" id="SSF109709">
    <property type="entry name" value="KorB DNA-binding domain-like"/>
    <property type="match status" value="1"/>
</dbReference>
<dbReference type="SMART" id="SM00470">
    <property type="entry name" value="ParB"/>
    <property type="match status" value="1"/>
</dbReference>
<organism evidence="2 3">
    <name type="scientific">Afifella marina DSM 2698</name>
    <dbReference type="NCBI Taxonomy" id="1120955"/>
    <lineage>
        <taxon>Bacteria</taxon>
        <taxon>Pseudomonadati</taxon>
        <taxon>Pseudomonadota</taxon>
        <taxon>Alphaproteobacteria</taxon>
        <taxon>Hyphomicrobiales</taxon>
        <taxon>Afifellaceae</taxon>
        <taxon>Afifella</taxon>
    </lineage>
</organism>
<dbReference type="OrthoDB" id="7632576at2"/>
<dbReference type="Proteomes" id="UP000199347">
    <property type="component" value="Unassembled WGS sequence"/>
</dbReference>
<dbReference type="InterPro" id="IPR011111">
    <property type="entry name" value="Plasmid_RepB"/>
</dbReference>
<dbReference type="STRING" id="1120955.SAMN03080610_01641"/>
<dbReference type="InterPro" id="IPR036086">
    <property type="entry name" value="ParB/Sulfiredoxin_sf"/>
</dbReference>
<dbReference type="Pfam" id="PF07506">
    <property type="entry name" value="RepB"/>
    <property type="match status" value="1"/>
</dbReference>
<gene>
    <name evidence="2" type="ORF">SAMN03080610_01641</name>
</gene>
<dbReference type="InterPro" id="IPR003115">
    <property type="entry name" value="ParB_N"/>
</dbReference>
<dbReference type="RefSeq" id="WP_092811478.1">
    <property type="nucleotide sequence ID" value="NZ_FMVW01000003.1"/>
</dbReference>
<name>A0A1G5N9P7_AFIMA</name>
<evidence type="ECO:0000313" key="2">
    <source>
        <dbReference type="EMBL" id="SCZ34126.1"/>
    </source>
</evidence>
<accession>A0A1G5N9P7</accession>
<dbReference type="Pfam" id="PF02195">
    <property type="entry name" value="ParB_N"/>
    <property type="match status" value="1"/>
</dbReference>
<reference evidence="2 3" key="1">
    <citation type="submission" date="2016-10" db="EMBL/GenBank/DDBJ databases">
        <authorList>
            <person name="de Groot N.N."/>
        </authorList>
    </citation>
    <scope>NUCLEOTIDE SEQUENCE [LARGE SCALE GENOMIC DNA]</scope>
    <source>
        <strain evidence="2 3">DSM 2698</strain>
    </source>
</reference>
<evidence type="ECO:0000313" key="3">
    <source>
        <dbReference type="Proteomes" id="UP000199347"/>
    </source>
</evidence>
<proteinExistence type="predicted"/>
<dbReference type="Gene3D" id="1.10.10.2830">
    <property type="match status" value="1"/>
</dbReference>
<protein>
    <submittedName>
        <fullName evidence="2">Chromosome segregation protein Spo0J, contains ParB-like nuclease domain</fullName>
    </submittedName>
</protein>
<dbReference type="Gene3D" id="3.90.1530.10">
    <property type="entry name" value="Conserved hypothetical protein from pyrococcus furiosus pfu- 392566-001, ParB domain"/>
    <property type="match status" value="1"/>
</dbReference>
<feature type="domain" description="ParB-like N-terminal" evidence="1">
    <location>
        <begin position="22"/>
        <end position="113"/>
    </location>
</feature>
<dbReference type="SUPFAM" id="SSF110849">
    <property type="entry name" value="ParB/Sulfiredoxin"/>
    <property type="match status" value="1"/>
</dbReference>
<sequence length="299" mass="33750">MNRMSPPQPVAMAFERKTRVIPLADITPLRLVSDDLKKTQKFGQIRSSIQQSGLVEPPVVAPERGSAGKYLLLDGHLRLAVLAEMGTTEVNCLIATDDEAYTYNKRISRLAIVQEHQMILNAIERGVSEEVIAKVLNVNVQHIRLKRRLLSGICPEAIEMLKDKHVPINTFTELRKMKPLRQIEAAQLMVAMNKYSVSYAKSLLGATPQSQLIDTAKPKKIDGLSDEQIALMEQESANLDREFRLLEETYGDDHLDLVLATGYVKRLIENARLVRFLAQHYPELLMEFQKITDSPQAHS</sequence>